<proteinExistence type="inferred from homology"/>
<evidence type="ECO:0000256" key="1">
    <source>
        <dbReference type="ARBA" id="ARBA00004141"/>
    </source>
</evidence>
<dbReference type="STRING" id="1742359.GCA_001439625_01596"/>
<dbReference type="SUPFAM" id="SSF160240">
    <property type="entry name" value="Cation efflux protein cytoplasmic domain-like"/>
    <property type="match status" value="1"/>
</dbReference>
<dbReference type="Pfam" id="PF01545">
    <property type="entry name" value="Cation_efflux"/>
    <property type="match status" value="1"/>
</dbReference>
<dbReference type="Gene3D" id="3.30.70.1350">
    <property type="entry name" value="Cation efflux protein, cytoplasmic domain"/>
    <property type="match status" value="1"/>
</dbReference>
<evidence type="ECO:0000256" key="4">
    <source>
        <dbReference type="ARBA" id="ARBA00022692"/>
    </source>
</evidence>
<reference evidence="11" key="1">
    <citation type="submission" date="2019-08" db="EMBL/GenBank/DDBJ databases">
        <authorList>
            <person name="Zheng X."/>
        </authorList>
    </citation>
    <scope>NUCLEOTIDE SEQUENCE [LARGE SCALE GENOMIC DNA]</scope>
    <source>
        <strain evidence="11">FJAT-25496</strain>
    </source>
</reference>
<dbReference type="EMBL" id="CP042593">
    <property type="protein sequence ID" value="QED49118.1"/>
    <property type="molecule type" value="Genomic_DNA"/>
</dbReference>
<keyword evidence="3" id="KW-0813">Transport</keyword>
<organism evidence="10 11">
    <name type="scientific">Cytobacillus dafuensis</name>
    <name type="common">Bacillus dafuensis</name>
    <dbReference type="NCBI Taxonomy" id="1742359"/>
    <lineage>
        <taxon>Bacteria</taxon>
        <taxon>Bacillati</taxon>
        <taxon>Bacillota</taxon>
        <taxon>Bacilli</taxon>
        <taxon>Bacillales</taxon>
        <taxon>Bacillaceae</taxon>
        <taxon>Cytobacillus</taxon>
    </lineage>
</organism>
<dbReference type="OrthoDB" id="9806522at2"/>
<dbReference type="FunFam" id="1.20.1510.10:FF:000006">
    <property type="entry name" value="Divalent cation efflux transporter"/>
    <property type="match status" value="1"/>
</dbReference>
<dbReference type="InterPro" id="IPR027470">
    <property type="entry name" value="Cation_efflux_CTD"/>
</dbReference>
<dbReference type="Proteomes" id="UP000321555">
    <property type="component" value="Chromosome"/>
</dbReference>
<dbReference type="GO" id="GO:0008324">
    <property type="term" value="F:monoatomic cation transmembrane transporter activity"/>
    <property type="evidence" value="ECO:0007669"/>
    <property type="project" value="InterPro"/>
</dbReference>
<dbReference type="NCBIfam" id="TIGR01297">
    <property type="entry name" value="CDF"/>
    <property type="match status" value="1"/>
</dbReference>
<gene>
    <name evidence="10" type="ORF">FSZ17_18705</name>
</gene>
<dbReference type="InterPro" id="IPR036837">
    <property type="entry name" value="Cation_efflux_CTD_sf"/>
</dbReference>
<dbReference type="KEGG" id="bda:FSZ17_18705"/>
<dbReference type="InterPro" id="IPR058533">
    <property type="entry name" value="Cation_efflux_TM"/>
</dbReference>
<comment type="similarity">
    <text evidence="2">Belongs to the cation diffusion facilitator (CDF) transporter (TC 2.A.4) family.</text>
</comment>
<dbReference type="RefSeq" id="WP_057776733.1">
    <property type="nucleotide sequence ID" value="NZ_CP042593.1"/>
</dbReference>
<feature type="domain" description="Cation efflux protein cytoplasmic" evidence="9">
    <location>
        <begin position="213"/>
        <end position="288"/>
    </location>
</feature>
<evidence type="ECO:0000256" key="7">
    <source>
        <dbReference type="SAM" id="Phobius"/>
    </source>
</evidence>
<keyword evidence="6 7" id="KW-0472">Membrane</keyword>
<dbReference type="InterPro" id="IPR002524">
    <property type="entry name" value="Cation_efflux"/>
</dbReference>
<feature type="domain" description="Cation efflux protein transmembrane" evidence="8">
    <location>
        <begin position="17"/>
        <end position="207"/>
    </location>
</feature>
<dbReference type="GO" id="GO:0016020">
    <property type="term" value="C:membrane"/>
    <property type="evidence" value="ECO:0007669"/>
    <property type="project" value="UniProtKB-SubCell"/>
</dbReference>
<keyword evidence="11" id="KW-1185">Reference proteome</keyword>
<dbReference type="InterPro" id="IPR050291">
    <property type="entry name" value="CDF_Transporter"/>
</dbReference>
<accession>A0A5B8Z827</accession>
<evidence type="ECO:0000256" key="3">
    <source>
        <dbReference type="ARBA" id="ARBA00022448"/>
    </source>
</evidence>
<feature type="transmembrane region" description="Helical" evidence="7">
    <location>
        <begin position="84"/>
        <end position="106"/>
    </location>
</feature>
<evidence type="ECO:0000259" key="8">
    <source>
        <dbReference type="Pfam" id="PF01545"/>
    </source>
</evidence>
<comment type="subcellular location">
    <subcellularLocation>
        <location evidence="1">Membrane</location>
        <topology evidence="1">Multi-pass membrane protein</topology>
    </subcellularLocation>
</comment>
<evidence type="ECO:0000256" key="6">
    <source>
        <dbReference type="ARBA" id="ARBA00023136"/>
    </source>
</evidence>
<feature type="transmembrane region" description="Helical" evidence="7">
    <location>
        <begin position="118"/>
        <end position="137"/>
    </location>
</feature>
<evidence type="ECO:0000313" key="10">
    <source>
        <dbReference type="EMBL" id="QED49118.1"/>
    </source>
</evidence>
<dbReference type="PANTHER" id="PTHR43840:SF50">
    <property type="entry name" value="MANGANESE EFFLUX SYSTEM PROTEIN MNES"/>
    <property type="match status" value="1"/>
</dbReference>
<dbReference type="PANTHER" id="PTHR43840">
    <property type="entry name" value="MITOCHONDRIAL METAL TRANSPORTER 1-RELATED"/>
    <property type="match status" value="1"/>
</dbReference>
<dbReference type="Pfam" id="PF16916">
    <property type="entry name" value="ZT_dimer"/>
    <property type="match status" value="1"/>
</dbReference>
<dbReference type="InterPro" id="IPR027469">
    <property type="entry name" value="Cation_efflux_TMD_sf"/>
</dbReference>
<sequence>MEQQRYEQLKMGERGAIISIVAYICLSALKLMIGYMSNSEALKADGMNNMTDIIASIAVLIGLKLSQKPADKDHPYGHWKAENVATLVASFIMMAVGIQVLFEAITSFFHLEKEAPDLVAAWTGIFCAVIMYFVYRYNKKLANKINSQSVMAAAKDNLSDAWVSIGAAVGIIGSQFNLPWLDPLAAVIVGLLICKTAWDIFREASHHLTDGFDEKLLEDFKETILHINGVKGIEELKARNYGNNTVVDVVILVNSNLNLEDAHDISTTVEKVLYKEHEVYAVHVHVEPNSVIRTEKNSLRKENSLTE</sequence>
<evidence type="ECO:0000259" key="9">
    <source>
        <dbReference type="Pfam" id="PF16916"/>
    </source>
</evidence>
<dbReference type="Gene3D" id="1.20.1510.10">
    <property type="entry name" value="Cation efflux protein transmembrane domain"/>
    <property type="match status" value="1"/>
</dbReference>
<evidence type="ECO:0000313" key="11">
    <source>
        <dbReference type="Proteomes" id="UP000321555"/>
    </source>
</evidence>
<keyword evidence="5 7" id="KW-1133">Transmembrane helix</keyword>
<name>A0A5B8Z827_CYTDA</name>
<evidence type="ECO:0000256" key="2">
    <source>
        <dbReference type="ARBA" id="ARBA00008114"/>
    </source>
</evidence>
<dbReference type="AlphaFoldDB" id="A0A5B8Z827"/>
<keyword evidence="4 7" id="KW-0812">Transmembrane</keyword>
<protein>
    <submittedName>
        <fullName evidence="10">Cation transporter</fullName>
    </submittedName>
</protein>
<feature type="transmembrane region" description="Helical" evidence="7">
    <location>
        <begin position="15"/>
        <end position="35"/>
    </location>
</feature>
<dbReference type="SUPFAM" id="SSF161111">
    <property type="entry name" value="Cation efflux protein transmembrane domain-like"/>
    <property type="match status" value="1"/>
</dbReference>
<evidence type="ECO:0000256" key="5">
    <source>
        <dbReference type="ARBA" id="ARBA00022989"/>
    </source>
</evidence>